<feature type="non-terminal residue" evidence="1">
    <location>
        <position position="272"/>
    </location>
</feature>
<sequence length="272" mass="30210">NRGAKTFLAKYGKVGIDWAVAAATETLQEVAMVPIEKSLSNLLLDEKEPLLPKEEMVQAGMVGFGLSLVLGGLGASSSAIRSFSEDRVDKMLKHDITRREGALDIAEKVVDESTLDPAEKTLQRMEIEKARVCEKFGLDPENFKYTPLPKDKIEVAPVEEDTSKVIKELEDAGYGKEEDTAEELIAKHEGKKPKRGEVNDDKLRTHTMSKDEFVKWMMKNKELDPTDQQVGKSLGAAFNKEIPAQYTPVGISLSGKVQDYFRTVRANLILDP</sequence>
<reference evidence="1" key="1">
    <citation type="journal article" date="2014" name="Front. Microbiol.">
        <title>High frequency of phylogenetically diverse reductive dehalogenase-homologous genes in deep subseafloor sedimentary metagenomes.</title>
        <authorList>
            <person name="Kawai M."/>
            <person name="Futagami T."/>
            <person name="Toyoda A."/>
            <person name="Takaki Y."/>
            <person name="Nishi S."/>
            <person name="Hori S."/>
            <person name="Arai W."/>
            <person name="Tsubouchi T."/>
            <person name="Morono Y."/>
            <person name="Uchiyama I."/>
            <person name="Ito T."/>
            <person name="Fujiyama A."/>
            <person name="Inagaki F."/>
            <person name="Takami H."/>
        </authorList>
    </citation>
    <scope>NUCLEOTIDE SEQUENCE</scope>
    <source>
        <strain evidence="1">Expedition CK06-06</strain>
    </source>
</reference>
<comment type="caution">
    <text evidence="1">The sequence shown here is derived from an EMBL/GenBank/DDBJ whole genome shotgun (WGS) entry which is preliminary data.</text>
</comment>
<evidence type="ECO:0000313" key="1">
    <source>
        <dbReference type="EMBL" id="GAG90511.1"/>
    </source>
</evidence>
<organism evidence="1">
    <name type="scientific">marine sediment metagenome</name>
    <dbReference type="NCBI Taxonomy" id="412755"/>
    <lineage>
        <taxon>unclassified sequences</taxon>
        <taxon>metagenomes</taxon>
        <taxon>ecological metagenomes</taxon>
    </lineage>
</organism>
<dbReference type="AlphaFoldDB" id="X1D212"/>
<accession>X1D212</accession>
<proteinExistence type="predicted"/>
<feature type="non-terminal residue" evidence="1">
    <location>
        <position position="1"/>
    </location>
</feature>
<gene>
    <name evidence="1" type="ORF">S01H4_50158</name>
</gene>
<protein>
    <submittedName>
        <fullName evidence="1">Uncharacterized protein</fullName>
    </submittedName>
</protein>
<name>X1D212_9ZZZZ</name>
<dbReference type="EMBL" id="BART01028450">
    <property type="protein sequence ID" value="GAG90511.1"/>
    <property type="molecule type" value="Genomic_DNA"/>
</dbReference>